<keyword evidence="7" id="KW-0479">Metal-binding</keyword>
<proteinExistence type="inferred from homology"/>
<keyword evidence="5" id="KW-0349">Heme</keyword>
<dbReference type="PANTHER" id="PTHR30529:SF1">
    <property type="entry name" value="CYTOCHROME B561 HOMOLOG 2"/>
    <property type="match status" value="1"/>
</dbReference>
<evidence type="ECO:0000313" key="15">
    <source>
        <dbReference type="EMBL" id="SFO85305.1"/>
    </source>
</evidence>
<evidence type="ECO:0000256" key="9">
    <source>
        <dbReference type="ARBA" id="ARBA00022989"/>
    </source>
</evidence>
<dbReference type="AlphaFoldDB" id="A0A1I5KJU8"/>
<dbReference type="InterPro" id="IPR052168">
    <property type="entry name" value="Cytochrome_b561_oxidase"/>
</dbReference>
<evidence type="ECO:0000256" key="13">
    <source>
        <dbReference type="SAM" id="Phobius"/>
    </source>
</evidence>
<accession>A0A1I5KJU8</accession>
<dbReference type="STRING" id="655353.SAMN04488056_11446"/>
<dbReference type="GO" id="GO:0009055">
    <property type="term" value="F:electron transfer activity"/>
    <property type="evidence" value="ECO:0007669"/>
    <property type="project" value="InterPro"/>
</dbReference>
<feature type="transmembrane region" description="Helical" evidence="13">
    <location>
        <begin position="61"/>
        <end position="80"/>
    </location>
</feature>
<protein>
    <submittedName>
        <fullName evidence="15">Cytochrome b561</fullName>
    </submittedName>
</protein>
<evidence type="ECO:0000256" key="7">
    <source>
        <dbReference type="ARBA" id="ARBA00022723"/>
    </source>
</evidence>
<feature type="domain" description="Cytochrome b561 bacterial/Ni-hydrogenase" evidence="14">
    <location>
        <begin position="27"/>
        <end position="191"/>
    </location>
</feature>
<evidence type="ECO:0000256" key="8">
    <source>
        <dbReference type="ARBA" id="ARBA00022982"/>
    </source>
</evidence>
<sequence>MQDTDTETHLLLQSMQPVHKQVKTECYPATSRLLHWGVALLVLATWPLGFVIHLIKNEAAMTFYMLHEGFGFLVLWLMLLRVGNKLLTRSPQTEGHRLEQIAAQTVHGLLYLLLIVMPVSGFLATNAHGFPLQWFGVIEIWSPIGKSPDIAGFLSGIHFWSAWLLLGLFALHMGAVLMHHVIKRDFTLYKIL</sequence>
<gene>
    <name evidence="15" type="ORF">SAMN04488056_11446</name>
</gene>
<organism evidence="15 16">
    <name type="scientific">Cohaesibacter marisflavi</name>
    <dbReference type="NCBI Taxonomy" id="655353"/>
    <lineage>
        <taxon>Bacteria</taxon>
        <taxon>Pseudomonadati</taxon>
        <taxon>Pseudomonadota</taxon>
        <taxon>Alphaproteobacteria</taxon>
        <taxon>Hyphomicrobiales</taxon>
        <taxon>Cohaesibacteraceae</taxon>
    </lineage>
</organism>
<dbReference type="GO" id="GO:0005886">
    <property type="term" value="C:plasma membrane"/>
    <property type="evidence" value="ECO:0007669"/>
    <property type="project" value="UniProtKB-SubCell"/>
</dbReference>
<reference evidence="15 16" key="1">
    <citation type="submission" date="2016-10" db="EMBL/GenBank/DDBJ databases">
        <authorList>
            <person name="de Groot N.N."/>
        </authorList>
    </citation>
    <scope>NUCLEOTIDE SEQUENCE [LARGE SCALE GENOMIC DNA]</scope>
    <source>
        <strain evidence="15 16">CGMCC 1.9157</strain>
    </source>
</reference>
<evidence type="ECO:0000256" key="5">
    <source>
        <dbReference type="ARBA" id="ARBA00022617"/>
    </source>
</evidence>
<comment type="cofactor">
    <cofactor evidence="1">
        <name>heme b</name>
        <dbReference type="ChEBI" id="CHEBI:60344"/>
    </cofactor>
</comment>
<evidence type="ECO:0000313" key="16">
    <source>
        <dbReference type="Proteomes" id="UP000199236"/>
    </source>
</evidence>
<dbReference type="Pfam" id="PF01292">
    <property type="entry name" value="Ni_hydr_CYTB"/>
    <property type="match status" value="1"/>
</dbReference>
<keyword evidence="9 13" id="KW-1133">Transmembrane helix</keyword>
<evidence type="ECO:0000256" key="11">
    <source>
        <dbReference type="ARBA" id="ARBA00023136"/>
    </source>
</evidence>
<feature type="transmembrane region" description="Helical" evidence="13">
    <location>
        <begin position="101"/>
        <end position="124"/>
    </location>
</feature>
<name>A0A1I5KJU8_9HYPH</name>
<evidence type="ECO:0000256" key="2">
    <source>
        <dbReference type="ARBA" id="ARBA00004651"/>
    </source>
</evidence>
<comment type="subcellular location">
    <subcellularLocation>
        <location evidence="2">Cell membrane</location>
        <topology evidence="2">Multi-pass membrane protein</topology>
    </subcellularLocation>
</comment>
<dbReference type="RefSeq" id="WP_342029363.1">
    <property type="nucleotide sequence ID" value="NZ_FOVR01000014.1"/>
</dbReference>
<keyword evidence="3" id="KW-0813">Transport</keyword>
<evidence type="ECO:0000256" key="3">
    <source>
        <dbReference type="ARBA" id="ARBA00022448"/>
    </source>
</evidence>
<keyword evidence="6 13" id="KW-0812">Transmembrane</keyword>
<evidence type="ECO:0000259" key="14">
    <source>
        <dbReference type="Pfam" id="PF01292"/>
    </source>
</evidence>
<dbReference type="EMBL" id="FOVR01000014">
    <property type="protein sequence ID" value="SFO85305.1"/>
    <property type="molecule type" value="Genomic_DNA"/>
</dbReference>
<dbReference type="Proteomes" id="UP000199236">
    <property type="component" value="Unassembled WGS sequence"/>
</dbReference>
<keyword evidence="4" id="KW-1003">Cell membrane</keyword>
<evidence type="ECO:0000256" key="1">
    <source>
        <dbReference type="ARBA" id="ARBA00001970"/>
    </source>
</evidence>
<dbReference type="GO" id="GO:0046872">
    <property type="term" value="F:metal ion binding"/>
    <property type="evidence" value="ECO:0007669"/>
    <property type="project" value="UniProtKB-KW"/>
</dbReference>
<evidence type="ECO:0000256" key="4">
    <source>
        <dbReference type="ARBA" id="ARBA00022475"/>
    </source>
</evidence>
<feature type="transmembrane region" description="Helical" evidence="13">
    <location>
        <begin position="33"/>
        <end position="55"/>
    </location>
</feature>
<dbReference type="InterPro" id="IPR016174">
    <property type="entry name" value="Di-haem_cyt_TM"/>
</dbReference>
<evidence type="ECO:0000256" key="10">
    <source>
        <dbReference type="ARBA" id="ARBA00023004"/>
    </source>
</evidence>
<dbReference type="GO" id="GO:0020037">
    <property type="term" value="F:heme binding"/>
    <property type="evidence" value="ECO:0007669"/>
    <property type="project" value="TreeGrafter"/>
</dbReference>
<dbReference type="GO" id="GO:0022904">
    <property type="term" value="P:respiratory electron transport chain"/>
    <property type="evidence" value="ECO:0007669"/>
    <property type="project" value="InterPro"/>
</dbReference>
<feature type="transmembrane region" description="Helical" evidence="13">
    <location>
        <begin position="157"/>
        <end position="182"/>
    </location>
</feature>
<dbReference type="InterPro" id="IPR011577">
    <property type="entry name" value="Cyt_b561_bac/Ni-Hgenase"/>
</dbReference>
<dbReference type="SUPFAM" id="SSF81342">
    <property type="entry name" value="Transmembrane di-heme cytochromes"/>
    <property type="match status" value="1"/>
</dbReference>
<evidence type="ECO:0000256" key="12">
    <source>
        <dbReference type="ARBA" id="ARBA00037975"/>
    </source>
</evidence>
<keyword evidence="8" id="KW-0249">Electron transport</keyword>
<comment type="similarity">
    <text evidence="12">Belongs to the cytochrome b561 family.</text>
</comment>
<evidence type="ECO:0000256" key="6">
    <source>
        <dbReference type="ARBA" id="ARBA00022692"/>
    </source>
</evidence>
<keyword evidence="16" id="KW-1185">Reference proteome</keyword>
<keyword evidence="10" id="KW-0408">Iron</keyword>
<keyword evidence="11 13" id="KW-0472">Membrane</keyword>
<dbReference type="PANTHER" id="PTHR30529">
    <property type="entry name" value="CYTOCHROME B561"/>
    <property type="match status" value="1"/>
</dbReference>